<sequence length="745" mass="83102">MRWVKYIVFLNHNFVEQISTPTKIIRRKQILITGDRCSVTLAYEHQLKRFPASLIVGPFGAARGRDFLCVQCLDGGLLFFEQEVYSFSRTLKERLLPEPIVYVTRNDLFVTHGSDWCIQCYRYQSIAEVGRREDAEGAESSKTIAPDWSYNIGEPIIGIHAVVLSSFEIGMVVLGERTLFCLGDACTSIKTSKRLEYSSLCFLTYVIEPDGKLMVLVVADTNTLMIYEGTTLRWSAQLPFTPVTVSRINLQNVDAPMVVILSEDGLLEICYLGTEPSLFVAPPIQRRGYDYVAAERELMELRSLSKKSASKDAQVTNAMLESELTINAMVSPELFPSPHSAFLGDDIGEDNKDSIGNRQCSMCKISVELTSYATLQDIQLYIDAPKPLVATKNLVYLSNLCDRYVIQTEVYLGGDTLPLGSELEITVSYTTESGDLRVAQKIVQLPLRLLLRPCQTEANASFSLAIKSTESVPSFSQLFPEFMGESRQGTSSLGLQHCLGSQIVGIAHGSGLLNRYRVQASEPASIPLVLQQLISRLTERTPAVADKLSSGLSQQHLQLLGTKLDAHFAARLKARDALKEIALLTCQLRAIEKRMLRGLMREHESRSSPAGGLPNLLESTYRSLFHFLDQLQAARVERERTWHGLHGFLKLLLILVRLGASSVDEKCAMLEAAIAFEPQLRDQVDWEEIMDSALVALKQSDRANANWARFESERDLGKLKKRLSHALERLASSNATGIKESFAEE</sequence>
<reference evidence="1" key="1">
    <citation type="submission" date="2023-04" db="EMBL/GenBank/DDBJ databases">
        <title>A chromosome-level genome assembly of the parasitoid wasp Eretmocerus hayati.</title>
        <authorList>
            <person name="Zhong Y."/>
            <person name="Liu S."/>
            <person name="Liu Y."/>
        </authorList>
    </citation>
    <scope>NUCLEOTIDE SEQUENCE</scope>
    <source>
        <strain evidence="1">ZJU_SS_LIU_2023</strain>
    </source>
</reference>
<name>A0ACC2NY00_9HYME</name>
<protein>
    <submittedName>
        <fullName evidence="1">Uncharacterized protein</fullName>
    </submittedName>
</protein>
<dbReference type="EMBL" id="CM056742">
    <property type="protein sequence ID" value="KAJ8675661.1"/>
    <property type="molecule type" value="Genomic_DNA"/>
</dbReference>
<dbReference type="Proteomes" id="UP001239111">
    <property type="component" value="Chromosome 2"/>
</dbReference>
<proteinExistence type="predicted"/>
<accession>A0ACC2NY00</accession>
<evidence type="ECO:0000313" key="1">
    <source>
        <dbReference type="EMBL" id="KAJ8675661.1"/>
    </source>
</evidence>
<evidence type="ECO:0000313" key="2">
    <source>
        <dbReference type="Proteomes" id="UP001239111"/>
    </source>
</evidence>
<comment type="caution">
    <text evidence="1">The sequence shown here is derived from an EMBL/GenBank/DDBJ whole genome shotgun (WGS) entry which is preliminary data.</text>
</comment>
<organism evidence="1 2">
    <name type="scientific">Eretmocerus hayati</name>
    <dbReference type="NCBI Taxonomy" id="131215"/>
    <lineage>
        <taxon>Eukaryota</taxon>
        <taxon>Metazoa</taxon>
        <taxon>Ecdysozoa</taxon>
        <taxon>Arthropoda</taxon>
        <taxon>Hexapoda</taxon>
        <taxon>Insecta</taxon>
        <taxon>Pterygota</taxon>
        <taxon>Neoptera</taxon>
        <taxon>Endopterygota</taxon>
        <taxon>Hymenoptera</taxon>
        <taxon>Apocrita</taxon>
        <taxon>Proctotrupomorpha</taxon>
        <taxon>Chalcidoidea</taxon>
        <taxon>Aphelinidae</taxon>
        <taxon>Aphelininae</taxon>
        <taxon>Eretmocerus</taxon>
    </lineage>
</organism>
<keyword evidence="2" id="KW-1185">Reference proteome</keyword>
<gene>
    <name evidence="1" type="ORF">QAD02_011447</name>
</gene>